<keyword evidence="11" id="KW-0966">Cell projection</keyword>
<feature type="transmembrane region" description="Helical" evidence="10">
    <location>
        <begin position="212"/>
        <end position="234"/>
    </location>
</feature>
<dbReference type="GO" id="GO:0044780">
    <property type="term" value="P:bacterial-type flagellum assembly"/>
    <property type="evidence" value="ECO:0007669"/>
    <property type="project" value="UniProtKB-UniRule"/>
</dbReference>
<dbReference type="PANTHER" id="PTHR30065">
    <property type="entry name" value="FLAGELLAR BIOSYNTHETIC PROTEIN FLIR"/>
    <property type="match status" value="1"/>
</dbReference>
<evidence type="ECO:0000256" key="5">
    <source>
        <dbReference type="ARBA" id="ARBA00022692"/>
    </source>
</evidence>
<comment type="function">
    <text evidence="1 10">Role in flagellar biosynthesis.</text>
</comment>
<gene>
    <name evidence="11" type="primary">fliR</name>
    <name evidence="11" type="ORF">G3580_06025</name>
</gene>
<feature type="transmembrane region" description="Helical" evidence="10">
    <location>
        <begin position="167"/>
        <end position="192"/>
    </location>
</feature>
<evidence type="ECO:0000256" key="1">
    <source>
        <dbReference type="ARBA" id="ARBA00002578"/>
    </source>
</evidence>
<evidence type="ECO:0000256" key="8">
    <source>
        <dbReference type="ARBA" id="ARBA00023143"/>
    </source>
</evidence>
<dbReference type="GO" id="GO:0006605">
    <property type="term" value="P:protein targeting"/>
    <property type="evidence" value="ECO:0007669"/>
    <property type="project" value="UniProtKB-UniRule"/>
</dbReference>
<keyword evidence="11" id="KW-0282">Flagellum</keyword>
<keyword evidence="11" id="KW-0969">Cilium</keyword>
<dbReference type="NCBIfam" id="TIGR01400">
    <property type="entry name" value="fliR"/>
    <property type="match status" value="1"/>
</dbReference>
<evidence type="ECO:0000313" key="11">
    <source>
        <dbReference type="EMBL" id="QID17240.1"/>
    </source>
</evidence>
<dbReference type="PANTHER" id="PTHR30065:SF8">
    <property type="entry name" value="FLAGELLAR BIOSYNTHETIC PROTEIN FLIR"/>
    <property type="match status" value="1"/>
</dbReference>
<protein>
    <recommendedName>
        <fullName evidence="3 9">Flagellar biosynthetic protein FliR</fullName>
    </recommendedName>
</protein>
<organism evidence="11 12">
    <name type="scientific">Nitrogeniibacter mangrovi</name>
    <dbReference type="NCBI Taxonomy" id="2016596"/>
    <lineage>
        <taxon>Bacteria</taxon>
        <taxon>Pseudomonadati</taxon>
        <taxon>Pseudomonadota</taxon>
        <taxon>Betaproteobacteria</taxon>
        <taxon>Rhodocyclales</taxon>
        <taxon>Zoogloeaceae</taxon>
        <taxon>Nitrogeniibacter</taxon>
    </lineage>
</organism>
<keyword evidence="5 10" id="KW-0812">Transmembrane</keyword>
<reference evidence="11 12" key="1">
    <citation type="submission" date="2020-02" db="EMBL/GenBank/DDBJ databases">
        <title>Nitrogenibacter mangrovi gen. nov., sp. nov. isolated from mangrove sediment, a denitrifying betaproteobacterium.</title>
        <authorList>
            <person name="Liao H."/>
            <person name="Tian Y."/>
        </authorList>
    </citation>
    <scope>NUCLEOTIDE SEQUENCE [LARGE SCALE GENOMIC DNA]</scope>
    <source>
        <strain evidence="11 12">M9-3-2</strain>
    </source>
</reference>
<dbReference type="KEGG" id="azq:G3580_06025"/>
<evidence type="ECO:0000256" key="2">
    <source>
        <dbReference type="ARBA" id="ARBA00009772"/>
    </source>
</evidence>
<evidence type="ECO:0000256" key="3">
    <source>
        <dbReference type="ARBA" id="ARBA00021717"/>
    </source>
</evidence>
<dbReference type="Pfam" id="PF01311">
    <property type="entry name" value="Bac_export_1"/>
    <property type="match status" value="1"/>
</dbReference>
<dbReference type="PRINTS" id="PR00953">
    <property type="entry name" value="TYPE3IMRPROT"/>
</dbReference>
<evidence type="ECO:0000256" key="10">
    <source>
        <dbReference type="RuleBase" id="RU362071"/>
    </source>
</evidence>
<evidence type="ECO:0000256" key="6">
    <source>
        <dbReference type="ARBA" id="ARBA00022989"/>
    </source>
</evidence>
<keyword evidence="8 10" id="KW-0975">Bacterial flagellum</keyword>
<dbReference type="EMBL" id="CP048836">
    <property type="protein sequence ID" value="QID17240.1"/>
    <property type="molecule type" value="Genomic_DNA"/>
</dbReference>
<evidence type="ECO:0000256" key="9">
    <source>
        <dbReference type="NCBIfam" id="TIGR01400"/>
    </source>
</evidence>
<keyword evidence="6 10" id="KW-1133">Transmembrane helix</keyword>
<feature type="transmembrane region" description="Helical" evidence="10">
    <location>
        <begin position="40"/>
        <end position="58"/>
    </location>
</feature>
<dbReference type="InterPro" id="IPR002010">
    <property type="entry name" value="T3SS_IM_R"/>
</dbReference>
<dbReference type="Proteomes" id="UP000501991">
    <property type="component" value="Chromosome"/>
</dbReference>
<accession>A0A6C1B4M8</accession>
<feature type="transmembrane region" description="Helical" evidence="10">
    <location>
        <begin position="70"/>
        <end position="88"/>
    </location>
</feature>
<keyword evidence="12" id="KW-1185">Reference proteome</keyword>
<evidence type="ECO:0000313" key="12">
    <source>
        <dbReference type="Proteomes" id="UP000501991"/>
    </source>
</evidence>
<dbReference type="GO" id="GO:0005886">
    <property type="term" value="C:plasma membrane"/>
    <property type="evidence" value="ECO:0007669"/>
    <property type="project" value="UniProtKB-SubCell"/>
</dbReference>
<keyword evidence="7 10" id="KW-0472">Membrane</keyword>
<name>A0A6C1B4M8_9RHOO</name>
<dbReference type="RefSeq" id="WP_173764405.1">
    <property type="nucleotide sequence ID" value="NZ_CP048836.1"/>
</dbReference>
<dbReference type="GO" id="GO:0009425">
    <property type="term" value="C:bacterial-type flagellum basal body"/>
    <property type="evidence" value="ECO:0007669"/>
    <property type="project" value="UniProtKB-SubCell"/>
</dbReference>
<feature type="transmembrane region" description="Helical" evidence="10">
    <location>
        <begin position="121"/>
        <end position="146"/>
    </location>
</feature>
<dbReference type="AlphaFoldDB" id="A0A6C1B4M8"/>
<feature type="transmembrane region" description="Helical" evidence="10">
    <location>
        <begin position="12"/>
        <end position="33"/>
    </location>
</feature>
<evidence type="ECO:0000256" key="4">
    <source>
        <dbReference type="ARBA" id="ARBA00022475"/>
    </source>
</evidence>
<proteinExistence type="inferred from homology"/>
<evidence type="ECO:0000256" key="7">
    <source>
        <dbReference type="ARBA" id="ARBA00023136"/>
    </source>
</evidence>
<sequence length="260" mass="27266">MFEVTSAQLDAWIAALMLPLGRVLGMVSSAPLFSNSAVPIRVRVAFGIAAGVAIVPAIPPLPPIDPGSGLGIAIFVQQIVIGVAIGFVMRLVFSAVDLAGELIGLQMGLSFATFFDPDSNAQTAVLAEFMSLLASLIFLALGGHLMMIETMVHSFEWMPIRAEPIKALGLAHVAGTGALLFAAGLLLALPLITALLITNIAMGVLTRAAPQINLFAVGFPITLTAGFVVLMLSLEAFGPVMQMFYDRGFETIATMLQALN</sequence>
<keyword evidence="4 10" id="KW-1003">Cell membrane</keyword>
<comment type="subcellular location">
    <subcellularLocation>
        <location evidence="10">Cell membrane</location>
        <topology evidence="10">Multi-pass membrane protein</topology>
    </subcellularLocation>
    <subcellularLocation>
        <location evidence="10">Bacterial flagellum basal body</location>
    </subcellularLocation>
</comment>
<comment type="similarity">
    <text evidence="2 10">Belongs to the FliR/MopE/SpaR family.</text>
</comment>
<dbReference type="InterPro" id="IPR006303">
    <property type="entry name" value="FliR"/>
</dbReference>